<evidence type="ECO:0000256" key="4">
    <source>
        <dbReference type="ARBA" id="ARBA00022989"/>
    </source>
</evidence>
<dbReference type="GO" id="GO:0022857">
    <property type="term" value="F:transmembrane transporter activity"/>
    <property type="evidence" value="ECO:0007669"/>
    <property type="project" value="InterPro"/>
</dbReference>
<feature type="transmembrane region" description="Helical" evidence="7">
    <location>
        <begin position="357"/>
        <end position="375"/>
    </location>
</feature>
<accession>A0A9W8HY74</accession>
<feature type="transmembrane region" description="Helical" evidence="7">
    <location>
        <begin position="253"/>
        <end position="270"/>
    </location>
</feature>
<dbReference type="InterPro" id="IPR011701">
    <property type="entry name" value="MFS"/>
</dbReference>
<dbReference type="OrthoDB" id="4139357at2759"/>
<dbReference type="PANTHER" id="PTHR23501">
    <property type="entry name" value="MAJOR FACILITATOR SUPERFAMILY"/>
    <property type="match status" value="1"/>
</dbReference>
<feature type="transmembrane region" description="Helical" evidence="7">
    <location>
        <begin position="211"/>
        <end position="232"/>
    </location>
</feature>
<feature type="transmembrane region" description="Helical" evidence="7">
    <location>
        <begin position="387"/>
        <end position="406"/>
    </location>
</feature>
<keyword evidence="4 7" id="KW-1133">Transmembrane helix</keyword>
<evidence type="ECO:0000256" key="7">
    <source>
        <dbReference type="SAM" id="Phobius"/>
    </source>
</evidence>
<feature type="domain" description="Major facilitator superfamily (MFS) profile" evidence="8">
    <location>
        <begin position="58"/>
        <end position="552"/>
    </location>
</feature>
<evidence type="ECO:0000313" key="10">
    <source>
        <dbReference type="Proteomes" id="UP001140094"/>
    </source>
</evidence>
<comment type="subcellular location">
    <subcellularLocation>
        <location evidence="1">Endomembrane system</location>
        <topology evidence="1">Multi-pass membrane protein</topology>
    </subcellularLocation>
</comment>
<feature type="transmembrane region" description="Helical" evidence="7">
    <location>
        <begin position="276"/>
        <end position="298"/>
    </location>
</feature>
<dbReference type="PROSITE" id="PS50850">
    <property type="entry name" value="MFS"/>
    <property type="match status" value="1"/>
</dbReference>
<feature type="transmembrane region" description="Helical" evidence="7">
    <location>
        <begin position="418"/>
        <end position="443"/>
    </location>
</feature>
<dbReference type="PANTHER" id="PTHR23501:SF191">
    <property type="entry name" value="VACUOLAR BASIC AMINO ACID TRANSPORTER 4"/>
    <property type="match status" value="1"/>
</dbReference>
<keyword evidence="2" id="KW-0813">Transport</keyword>
<feature type="transmembrane region" description="Helical" evidence="7">
    <location>
        <begin position="536"/>
        <end position="556"/>
    </location>
</feature>
<evidence type="ECO:0000256" key="6">
    <source>
        <dbReference type="SAM" id="MobiDB-lite"/>
    </source>
</evidence>
<keyword evidence="10" id="KW-1185">Reference proteome</keyword>
<feature type="transmembrane region" description="Helical" evidence="7">
    <location>
        <begin position="180"/>
        <end position="199"/>
    </location>
</feature>
<evidence type="ECO:0000256" key="1">
    <source>
        <dbReference type="ARBA" id="ARBA00004127"/>
    </source>
</evidence>
<gene>
    <name evidence="9" type="ORF">H4R20_003393</name>
</gene>
<dbReference type="GO" id="GO:0012505">
    <property type="term" value="C:endomembrane system"/>
    <property type="evidence" value="ECO:0007669"/>
    <property type="project" value="UniProtKB-SubCell"/>
</dbReference>
<dbReference type="Pfam" id="PF07690">
    <property type="entry name" value="MFS_1"/>
    <property type="match status" value="2"/>
</dbReference>
<dbReference type="InterPro" id="IPR036259">
    <property type="entry name" value="MFS_trans_sf"/>
</dbReference>
<dbReference type="Proteomes" id="UP001140094">
    <property type="component" value="Unassembled WGS sequence"/>
</dbReference>
<evidence type="ECO:0000259" key="8">
    <source>
        <dbReference type="PROSITE" id="PS50850"/>
    </source>
</evidence>
<keyword evidence="5 7" id="KW-0472">Membrane</keyword>
<dbReference type="PRINTS" id="PR01036">
    <property type="entry name" value="TCRTETB"/>
</dbReference>
<evidence type="ECO:0000256" key="3">
    <source>
        <dbReference type="ARBA" id="ARBA00022692"/>
    </source>
</evidence>
<feature type="transmembrane region" description="Helical" evidence="7">
    <location>
        <begin position="52"/>
        <end position="71"/>
    </location>
</feature>
<evidence type="ECO:0000256" key="5">
    <source>
        <dbReference type="ARBA" id="ARBA00023136"/>
    </source>
</evidence>
<dbReference type="SUPFAM" id="SSF103473">
    <property type="entry name" value="MFS general substrate transporter"/>
    <property type="match status" value="1"/>
</dbReference>
<feature type="transmembrane region" description="Helical" evidence="7">
    <location>
        <begin position="319"/>
        <end position="345"/>
    </location>
</feature>
<dbReference type="Gene3D" id="1.20.1250.20">
    <property type="entry name" value="MFS general substrate transporter like domains"/>
    <property type="match status" value="2"/>
</dbReference>
<proteinExistence type="predicted"/>
<evidence type="ECO:0000313" key="9">
    <source>
        <dbReference type="EMBL" id="KAJ2802154.1"/>
    </source>
</evidence>
<keyword evidence="3 7" id="KW-0812">Transmembrane</keyword>
<name>A0A9W8HY74_9FUNG</name>
<evidence type="ECO:0000256" key="2">
    <source>
        <dbReference type="ARBA" id="ARBA00022448"/>
    </source>
</evidence>
<comment type="caution">
    <text evidence="9">The sequence shown here is derived from an EMBL/GenBank/DDBJ whole genome shotgun (WGS) entry which is preliminary data.</text>
</comment>
<dbReference type="GO" id="GO:0005886">
    <property type="term" value="C:plasma membrane"/>
    <property type="evidence" value="ECO:0007669"/>
    <property type="project" value="TreeGrafter"/>
</dbReference>
<organism evidence="9 10">
    <name type="scientific">Coemansia guatemalensis</name>
    <dbReference type="NCBI Taxonomy" id="2761395"/>
    <lineage>
        <taxon>Eukaryota</taxon>
        <taxon>Fungi</taxon>
        <taxon>Fungi incertae sedis</taxon>
        <taxon>Zoopagomycota</taxon>
        <taxon>Kickxellomycotina</taxon>
        <taxon>Kickxellomycetes</taxon>
        <taxon>Kickxellales</taxon>
        <taxon>Kickxellaceae</taxon>
        <taxon>Coemansia</taxon>
    </lineage>
</organism>
<reference evidence="9" key="1">
    <citation type="submission" date="2022-07" db="EMBL/GenBank/DDBJ databases">
        <title>Phylogenomic reconstructions and comparative analyses of Kickxellomycotina fungi.</title>
        <authorList>
            <person name="Reynolds N.K."/>
            <person name="Stajich J.E."/>
            <person name="Barry K."/>
            <person name="Grigoriev I.V."/>
            <person name="Crous P."/>
            <person name="Smith M.E."/>
        </authorList>
    </citation>
    <scope>NUCLEOTIDE SEQUENCE</scope>
    <source>
        <strain evidence="9">NRRL 1565</strain>
    </source>
</reference>
<dbReference type="AlphaFoldDB" id="A0A9W8HY74"/>
<dbReference type="EMBL" id="JANBUO010000700">
    <property type="protein sequence ID" value="KAJ2802154.1"/>
    <property type="molecule type" value="Genomic_DNA"/>
</dbReference>
<protein>
    <recommendedName>
        <fullName evidence="8">Major facilitator superfamily (MFS) profile domain-containing protein</fullName>
    </recommendedName>
</protein>
<feature type="transmembrane region" description="Helical" evidence="7">
    <location>
        <begin position="91"/>
        <end position="112"/>
    </location>
</feature>
<feature type="transmembrane region" description="Helical" evidence="7">
    <location>
        <begin position="153"/>
        <end position="173"/>
    </location>
</feature>
<feature type="transmembrane region" description="Helical" evidence="7">
    <location>
        <begin position="455"/>
        <end position="472"/>
    </location>
</feature>
<sequence length="580" mass="62781">MTSDCPSLKEPAESRNPASEAVTEELGAIAKVSADYERFKNHNLLGQPRWPLWKTLTAFLGLSLVMYMVCASETMFNQTLASLKEEFDTSIFAQWIETAFLLTCVMVQPVWVKLAEKFGRPWPLFASIVIFMAFSIMVGAAKSMSVMCVGRALQGVGGAGMMPLALVVLTDILTPSERPIYMGLLGAIVILGKWTGPLIGAALLEHSTWRWAGYLNLPVGAGALAILAVVLYDMPTPPGSIARKLRDFDYLGVVFWLGGSTMILLGLSFGGSEHPWRSVIIICLFVFGFITILVFAGIEAKLAKWPIIPLRVLSRPRTLLALVASLFIGVCMYGTIMFTPVYYMFVVGEGPLASAKHIMWVVLGGCLGSVVAGLLVNVRGRVFYREWAVLGTAIMAVGYGLLYLWPADPQATGKHAGYQVFVGLGLGFCMQQVLLAAQAGLPVDEISTVTTLVDYARTLGGMIGLVIGQVILKEKMFETIRESFSALAPSQLEGQDVVGLESMAPMLSSLPQSIAQPMYDGVVRALNLVFVADVPFAAVACILCLFLANIPLHVILPAKKSEELPQPLSDLYKEPELSAP</sequence>
<feature type="region of interest" description="Disordered" evidence="6">
    <location>
        <begin position="1"/>
        <end position="21"/>
    </location>
</feature>
<dbReference type="InterPro" id="IPR020846">
    <property type="entry name" value="MFS_dom"/>
</dbReference>
<feature type="transmembrane region" description="Helical" evidence="7">
    <location>
        <begin position="124"/>
        <end position="141"/>
    </location>
</feature>